<dbReference type="AlphaFoldDB" id="A0A235F4F1"/>
<dbReference type="PANTHER" id="PTHR42695:SF5">
    <property type="entry name" value="GLUTAMINE AMIDOTRANSFERASE YLR126C-RELATED"/>
    <property type="match status" value="1"/>
</dbReference>
<dbReference type="OrthoDB" id="9813383at2"/>
<reference evidence="2 3" key="1">
    <citation type="submission" date="2017-07" db="EMBL/GenBank/DDBJ databases">
        <title>Thauera sp. KNDSS-Mac4 genome sequence and assembly.</title>
        <authorList>
            <person name="Mayilraj S."/>
        </authorList>
    </citation>
    <scope>NUCLEOTIDE SEQUENCE [LARGE SCALE GENOMIC DNA]</scope>
    <source>
        <strain evidence="2 3">KNDSS-Mac4</strain>
    </source>
</reference>
<sequence>MKAHILQHVAFEDAGIINAWLDAHRADVGVTRFDEAAALPDPAGLDLLVVMGGPMSVNDEAEHPWLVAEKRFIAQAVAQGTAALGICLGAQLIAAAQGARVYRNAEKEIGWFDIEAVEAPQGCFAFPPRCTVMHWHGETFDLPPRAHRLAASVGCANQAFQLGERVIGLQFHLEMTDANLRAILANCRGELRPARFVQTEAEILDAGPQHFAATHALMAQLLDYLTRPTAR</sequence>
<evidence type="ECO:0000313" key="2">
    <source>
        <dbReference type="EMBL" id="OYD55555.1"/>
    </source>
</evidence>
<dbReference type="InterPro" id="IPR044992">
    <property type="entry name" value="ChyE-like"/>
</dbReference>
<name>A0A235F4F1_9RHOO</name>
<dbReference type="PROSITE" id="PS51273">
    <property type="entry name" value="GATASE_TYPE_1"/>
    <property type="match status" value="1"/>
</dbReference>
<dbReference type="CDD" id="cd01741">
    <property type="entry name" value="GATase1_1"/>
    <property type="match status" value="1"/>
</dbReference>
<evidence type="ECO:0000259" key="1">
    <source>
        <dbReference type="Pfam" id="PF00117"/>
    </source>
</evidence>
<protein>
    <submittedName>
        <fullName evidence="2">Amidotransferase</fullName>
    </submittedName>
</protein>
<proteinExistence type="predicted"/>
<dbReference type="Pfam" id="PF00117">
    <property type="entry name" value="GATase"/>
    <property type="match status" value="1"/>
</dbReference>
<gene>
    <name evidence="2" type="ORF">CGK74_05085</name>
</gene>
<dbReference type="GO" id="GO:0005829">
    <property type="term" value="C:cytosol"/>
    <property type="evidence" value="ECO:0007669"/>
    <property type="project" value="TreeGrafter"/>
</dbReference>
<keyword evidence="2" id="KW-0808">Transferase</keyword>
<accession>A0A235F4F1</accession>
<dbReference type="InterPro" id="IPR017926">
    <property type="entry name" value="GATASE"/>
</dbReference>
<organism evidence="2 3">
    <name type="scientific">Thauera propionica</name>
    <dbReference type="NCBI Taxonomy" id="2019431"/>
    <lineage>
        <taxon>Bacteria</taxon>
        <taxon>Pseudomonadati</taxon>
        <taxon>Pseudomonadota</taxon>
        <taxon>Betaproteobacteria</taxon>
        <taxon>Rhodocyclales</taxon>
        <taxon>Zoogloeaceae</taxon>
        <taxon>Thauera</taxon>
    </lineage>
</organism>
<dbReference type="InterPro" id="IPR029062">
    <property type="entry name" value="Class_I_gatase-like"/>
</dbReference>
<dbReference type="SUPFAM" id="SSF52317">
    <property type="entry name" value="Class I glutamine amidotransferase-like"/>
    <property type="match status" value="1"/>
</dbReference>
<dbReference type="GO" id="GO:0016740">
    <property type="term" value="F:transferase activity"/>
    <property type="evidence" value="ECO:0007669"/>
    <property type="project" value="UniProtKB-KW"/>
</dbReference>
<evidence type="ECO:0000313" key="3">
    <source>
        <dbReference type="Proteomes" id="UP000215181"/>
    </source>
</evidence>
<dbReference type="Proteomes" id="UP000215181">
    <property type="component" value="Unassembled WGS sequence"/>
</dbReference>
<dbReference type="PANTHER" id="PTHR42695">
    <property type="entry name" value="GLUTAMINE AMIDOTRANSFERASE YLR126C-RELATED"/>
    <property type="match status" value="1"/>
</dbReference>
<keyword evidence="3" id="KW-1185">Reference proteome</keyword>
<dbReference type="EMBL" id="NOIH01000003">
    <property type="protein sequence ID" value="OYD55555.1"/>
    <property type="molecule type" value="Genomic_DNA"/>
</dbReference>
<dbReference type="Gene3D" id="3.40.50.880">
    <property type="match status" value="1"/>
</dbReference>
<dbReference type="FunFam" id="3.40.50.880:FF:000033">
    <property type="entry name" value="Glutamine amidotransferase class-I"/>
    <property type="match status" value="1"/>
</dbReference>
<feature type="domain" description="Glutamine amidotransferase" evidence="1">
    <location>
        <begin position="26"/>
        <end position="177"/>
    </location>
</feature>
<comment type="caution">
    <text evidence="2">The sequence shown here is derived from an EMBL/GenBank/DDBJ whole genome shotgun (WGS) entry which is preliminary data.</text>
</comment>
<dbReference type="RefSeq" id="WP_094267371.1">
    <property type="nucleotide sequence ID" value="NZ_NOIH01000003.1"/>
</dbReference>